<dbReference type="AlphaFoldDB" id="A0A0E9WDU6"/>
<proteinExistence type="predicted"/>
<protein>
    <submittedName>
        <fullName evidence="1">Uncharacterized protein</fullName>
    </submittedName>
</protein>
<accession>A0A0E9WDU6</accession>
<organism evidence="1">
    <name type="scientific">Anguilla anguilla</name>
    <name type="common">European freshwater eel</name>
    <name type="synonym">Muraena anguilla</name>
    <dbReference type="NCBI Taxonomy" id="7936"/>
    <lineage>
        <taxon>Eukaryota</taxon>
        <taxon>Metazoa</taxon>
        <taxon>Chordata</taxon>
        <taxon>Craniata</taxon>
        <taxon>Vertebrata</taxon>
        <taxon>Euteleostomi</taxon>
        <taxon>Actinopterygii</taxon>
        <taxon>Neopterygii</taxon>
        <taxon>Teleostei</taxon>
        <taxon>Anguilliformes</taxon>
        <taxon>Anguillidae</taxon>
        <taxon>Anguilla</taxon>
    </lineage>
</organism>
<name>A0A0E9WDU6_ANGAN</name>
<sequence length="80" mass="8831">MLNSSISSCAHLFLSKYWSLSWETLMERGGTSAPVPWTCTPKCTSYRKARASHGKCAVTGAVVQINKRLKKTWAAGLLEQ</sequence>
<reference evidence="1" key="2">
    <citation type="journal article" date="2015" name="Fish Shellfish Immunol.">
        <title>Early steps in the European eel (Anguilla anguilla)-Vibrio vulnificus interaction in the gills: Role of the RtxA13 toxin.</title>
        <authorList>
            <person name="Callol A."/>
            <person name="Pajuelo D."/>
            <person name="Ebbesson L."/>
            <person name="Teles M."/>
            <person name="MacKenzie S."/>
            <person name="Amaro C."/>
        </authorList>
    </citation>
    <scope>NUCLEOTIDE SEQUENCE</scope>
</reference>
<dbReference type="EMBL" id="GBXM01020909">
    <property type="protein sequence ID" value="JAH87668.1"/>
    <property type="molecule type" value="Transcribed_RNA"/>
</dbReference>
<reference evidence="1" key="1">
    <citation type="submission" date="2014-11" db="EMBL/GenBank/DDBJ databases">
        <authorList>
            <person name="Amaro Gonzalez C."/>
        </authorList>
    </citation>
    <scope>NUCLEOTIDE SEQUENCE</scope>
</reference>
<evidence type="ECO:0000313" key="1">
    <source>
        <dbReference type="EMBL" id="JAH87668.1"/>
    </source>
</evidence>